<dbReference type="InterPro" id="IPR018711">
    <property type="entry name" value="NAGPA"/>
</dbReference>
<gene>
    <name evidence="3" type="ORF">HG542_09085</name>
</gene>
<keyword evidence="3" id="KW-0326">Glycosidase</keyword>
<protein>
    <submittedName>
        <fullName evidence="3">Phosphodiester glycosidase family protein</fullName>
    </submittedName>
</protein>
<dbReference type="GO" id="GO:0042834">
    <property type="term" value="F:peptidoglycan binding"/>
    <property type="evidence" value="ECO:0007669"/>
    <property type="project" value="InterPro"/>
</dbReference>
<sequence length="527" mass="56521">MRIRRMRWSALVASLVVLTSVPPAAGLVGPAAAQTPVQHLPLGDRNLPETRTVTRVAPGVTWTRIKRGSTEDPREHWTVEVALLREEQAARELAGRLTAKGFAPLVTRVDDRPQDLPSRQPWGWRVRVGSLADADAAARLVKDLRAAGFKPARTYFTGEDDRAHSGPWVVDVLRVAADQRKRVQARQSLDHVPGGETLADMVHRTHAVAGINGSYGSDEEDGTFGDVAGLSVLHGELISEAVRGRSALVLPSDRNRKPSVQQLDTTMRLRAGDGAQRTLDGLNRAPGVIRSCGGPAAEVPTARPRHDWLCTDTDDIIQYTGFFDGPIHKGDGTAVVLGRDGKVLEVRNRREGTVPRGDTVLAGIGSGAQWLRDHARQGSKLTVTTDIVNQDHKSLPATAGRGADVVSGGPTLLRNGRIVVPADAEGFNYPEDPSFFDYFATHRHPRTLAGITADGSLLFVTVDGRRPGWSEGVSFNESAAVLKSLGAVDAVNLDGGGSTAMVVDGRLVNRPSDSTGPRQVANALIIR</sequence>
<keyword evidence="3" id="KW-0378">Hydrolase</keyword>
<keyword evidence="1" id="KW-0732">Signal</keyword>
<feature type="chain" id="PRO_5038363751" evidence="1">
    <location>
        <begin position="26"/>
        <end position="527"/>
    </location>
</feature>
<dbReference type="InterPro" id="IPR036680">
    <property type="entry name" value="SPOR-like_sf"/>
</dbReference>
<dbReference type="Pfam" id="PF05036">
    <property type="entry name" value="SPOR"/>
    <property type="match status" value="1"/>
</dbReference>
<accession>A0A7Y7B2H6</accession>
<dbReference type="AlphaFoldDB" id="A0A7Y7B2H6"/>
<dbReference type="Gene3D" id="3.30.70.1070">
    <property type="entry name" value="Sporulation related repeat"/>
    <property type="match status" value="1"/>
</dbReference>
<comment type="caution">
    <text evidence="3">The sequence shown here is derived from an EMBL/GenBank/DDBJ whole genome shotgun (WGS) entry which is preliminary data.</text>
</comment>
<proteinExistence type="predicted"/>
<feature type="domain" description="SPOR" evidence="2">
    <location>
        <begin position="71"/>
        <end position="156"/>
    </location>
</feature>
<evidence type="ECO:0000313" key="4">
    <source>
        <dbReference type="Proteomes" id="UP000587462"/>
    </source>
</evidence>
<dbReference type="GO" id="GO:0016798">
    <property type="term" value="F:hydrolase activity, acting on glycosyl bonds"/>
    <property type="evidence" value="ECO:0007669"/>
    <property type="project" value="UniProtKB-KW"/>
</dbReference>
<dbReference type="Proteomes" id="UP000587462">
    <property type="component" value="Unassembled WGS sequence"/>
</dbReference>
<dbReference type="Pfam" id="PF09992">
    <property type="entry name" value="NAGPA"/>
    <property type="match status" value="1"/>
</dbReference>
<evidence type="ECO:0000256" key="1">
    <source>
        <dbReference type="SAM" id="SignalP"/>
    </source>
</evidence>
<keyword evidence="4" id="KW-1185">Reference proteome</keyword>
<dbReference type="InterPro" id="IPR007730">
    <property type="entry name" value="SPOR-like_dom"/>
</dbReference>
<dbReference type="EMBL" id="JABBXF010000016">
    <property type="protein sequence ID" value="NVK77818.1"/>
    <property type="molecule type" value="Genomic_DNA"/>
</dbReference>
<dbReference type="PANTHER" id="PTHR40446">
    <property type="entry name" value="N-ACETYLGLUCOSAMINE-1-PHOSPHODIESTER ALPHA-N-ACETYLGLUCOSAMINIDASE"/>
    <property type="match status" value="1"/>
</dbReference>
<evidence type="ECO:0000313" key="3">
    <source>
        <dbReference type="EMBL" id="NVK77818.1"/>
    </source>
</evidence>
<dbReference type="PROSITE" id="PS51724">
    <property type="entry name" value="SPOR"/>
    <property type="match status" value="1"/>
</dbReference>
<dbReference type="RefSeq" id="WP_171079606.1">
    <property type="nucleotide sequence ID" value="NZ_BNBU01000003.1"/>
</dbReference>
<evidence type="ECO:0000259" key="2">
    <source>
        <dbReference type="PROSITE" id="PS51724"/>
    </source>
</evidence>
<name>A0A7Y7B2H6_STRMO</name>
<dbReference type="PANTHER" id="PTHR40446:SF2">
    <property type="entry name" value="N-ACETYLGLUCOSAMINE-1-PHOSPHODIESTER ALPHA-N-ACETYLGLUCOSAMINIDASE"/>
    <property type="match status" value="1"/>
</dbReference>
<reference evidence="3 4" key="1">
    <citation type="submission" date="2020-04" db="EMBL/GenBank/DDBJ databases">
        <title>Draft Genome Sequence of Streptomyces morookaense DSM 40503, an 8-azaguanine-producing strain.</title>
        <authorList>
            <person name="Qi J."/>
            <person name="Gao J.-M."/>
        </authorList>
    </citation>
    <scope>NUCLEOTIDE SEQUENCE [LARGE SCALE GENOMIC DNA]</scope>
    <source>
        <strain evidence="3 4">DSM 40503</strain>
    </source>
</reference>
<dbReference type="SUPFAM" id="SSF110997">
    <property type="entry name" value="Sporulation related repeat"/>
    <property type="match status" value="1"/>
</dbReference>
<feature type="signal peptide" evidence="1">
    <location>
        <begin position="1"/>
        <end position="25"/>
    </location>
</feature>
<organism evidence="3 4">
    <name type="scientific">Streptomyces morookaense</name>
    <name type="common">Streptoverticillium morookaense</name>
    <dbReference type="NCBI Taxonomy" id="1970"/>
    <lineage>
        <taxon>Bacteria</taxon>
        <taxon>Bacillati</taxon>
        <taxon>Actinomycetota</taxon>
        <taxon>Actinomycetes</taxon>
        <taxon>Kitasatosporales</taxon>
        <taxon>Streptomycetaceae</taxon>
        <taxon>Streptomyces</taxon>
    </lineage>
</organism>